<organism evidence="1 2">
    <name type="scientific">Companilactobacillus pabuli</name>
    <dbReference type="NCBI Taxonomy" id="2714036"/>
    <lineage>
        <taxon>Bacteria</taxon>
        <taxon>Bacillati</taxon>
        <taxon>Bacillota</taxon>
        <taxon>Bacilli</taxon>
        <taxon>Lactobacillales</taxon>
        <taxon>Lactobacillaceae</taxon>
        <taxon>Companilactobacillus</taxon>
    </lineage>
</organism>
<accession>A0A7L7KWW5</accession>
<dbReference type="AlphaFoldDB" id="A0A7L7KWW5"/>
<sequence>MTQQAFGNNRISKEYLLEHGFYLRSQEGNLVIDKNVIVVYDVSSYGKVGFNSIIVHVEAGIIVTKKTSRQLMNGVCETNGWGFTLAKFLASYLGVKSFIPLVNAYFTLMPMRGAIKGNTDWIAPLLIRQARVKNEKLNLITTQGNELQVDFPKGNFEQRMHDVALLNEASFLFSKRMFAFGVCELIPPKDKGYFESFERCNCEDHQKMRAMLQNLSNMIDEFEKYLLHRLEIEEIQKNEILKIYFQNLSRIKRLN</sequence>
<evidence type="ECO:0000313" key="1">
    <source>
        <dbReference type="EMBL" id="QMT83268.1"/>
    </source>
</evidence>
<proteinExistence type="predicted"/>
<dbReference type="Proteomes" id="UP000514410">
    <property type="component" value="Chromosome"/>
</dbReference>
<dbReference type="RefSeq" id="WP_182083003.1">
    <property type="nucleotide sequence ID" value="NZ_CP049366.1"/>
</dbReference>
<dbReference type="EMBL" id="CP049366">
    <property type="protein sequence ID" value="QMT83268.1"/>
    <property type="molecule type" value="Genomic_DNA"/>
</dbReference>
<reference evidence="1 2" key="1">
    <citation type="submission" date="2020-02" db="EMBL/GenBank/DDBJ databases">
        <title>Complete Genome Sequence of Lactobacillus sp. NFFJ11 Isolated from animal feed.</title>
        <authorList>
            <person name="Jung J.Y."/>
        </authorList>
    </citation>
    <scope>NUCLEOTIDE SEQUENCE [LARGE SCALE GENOMIC DNA]</scope>
    <source>
        <strain evidence="1 2">NFFJ11</strain>
    </source>
</reference>
<name>A0A7L7KWW5_9LACO</name>
<protein>
    <submittedName>
        <fullName evidence="1">Uncharacterized protein</fullName>
    </submittedName>
</protein>
<evidence type="ECO:0000313" key="2">
    <source>
        <dbReference type="Proteomes" id="UP000514410"/>
    </source>
</evidence>
<gene>
    <name evidence="1" type="ORF">G6534_00740</name>
</gene>
<keyword evidence="2" id="KW-1185">Reference proteome</keyword>
<dbReference type="KEGG" id="cpab:G6534_00740"/>